<dbReference type="Proteomes" id="UP000625079">
    <property type="component" value="Unassembled WGS sequence"/>
</dbReference>
<protein>
    <submittedName>
        <fullName evidence="1">Uncharacterized protein</fullName>
    </submittedName>
</protein>
<reference evidence="1" key="1">
    <citation type="journal article" date="2014" name="Int. J. Syst. Evol. Microbiol.">
        <title>Complete genome sequence of Corynebacterium casei LMG S-19264T (=DSM 44701T), isolated from a smear-ripened cheese.</title>
        <authorList>
            <consortium name="US DOE Joint Genome Institute (JGI-PGF)"/>
            <person name="Walter F."/>
            <person name="Albersmeier A."/>
            <person name="Kalinowski J."/>
            <person name="Ruckert C."/>
        </authorList>
    </citation>
    <scope>NUCLEOTIDE SEQUENCE</scope>
    <source>
        <strain evidence="1">CGMCC 1.15034</strain>
    </source>
</reference>
<dbReference type="AlphaFoldDB" id="A0AA87WES3"/>
<evidence type="ECO:0000313" key="2">
    <source>
        <dbReference type="Proteomes" id="UP000625079"/>
    </source>
</evidence>
<proteinExistence type="predicted"/>
<evidence type="ECO:0000313" key="1">
    <source>
        <dbReference type="EMBL" id="GGI34509.1"/>
    </source>
</evidence>
<gene>
    <name evidence="1" type="ORF">GCM10010987_79730</name>
</gene>
<dbReference type="EMBL" id="BMHC01000046">
    <property type="protein sequence ID" value="GGI34509.1"/>
    <property type="molecule type" value="Genomic_DNA"/>
</dbReference>
<accession>A0AA87WES3</accession>
<reference evidence="1" key="2">
    <citation type="submission" date="2022-12" db="EMBL/GenBank/DDBJ databases">
        <authorList>
            <person name="Sun Q."/>
            <person name="Zhou Y."/>
        </authorList>
    </citation>
    <scope>NUCLEOTIDE SEQUENCE</scope>
    <source>
        <strain evidence="1">CGMCC 1.15034</strain>
    </source>
</reference>
<organism evidence="1 2">
    <name type="scientific">Bradyrhizobium guangdongense</name>
    <dbReference type="NCBI Taxonomy" id="1325090"/>
    <lineage>
        <taxon>Bacteria</taxon>
        <taxon>Pseudomonadati</taxon>
        <taxon>Pseudomonadota</taxon>
        <taxon>Alphaproteobacteria</taxon>
        <taxon>Hyphomicrobiales</taxon>
        <taxon>Nitrobacteraceae</taxon>
        <taxon>Bradyrhizobium</taxon>
    </lineage>
</organism>
<name>A0AA87WES3_9BRAD</name>
<comment type="caution">
    <text evidence="1">The sequence shown here is derived from an EMBL/GenBank/DDBJ whole genome shotgun (WGS) entry which is preliminary data.</text>
</comment>
<sequence>MVLFDLDVIVEPDPPFGMDPRLARKRFENWRINFLESWRRMRPY</sequence>